<dbReference type="EMBL" id="VTFX01000001">
    <property type="protein sequence ID" value="KAD4060542.1"/>
    <property type="molecule type" value="Genomic_DNA"/>
</dbReference>
<reference evidence="2 3" key="1">
    <citation type="submission" date="2019-08" db="EMBL/GenBank/DDBJ databases">
        <title>Arthrobacter sp. nov., isolated from plateau pika and Tibetan wild ass.</title>
        <authorList>
            <person name="Ge Y."/>
        </authorList>
    </citation>
    <scope>NUCLEOTIDE SEQUENCE [LARGE SCALE GENOMIC DNA]</scope>
    <source>
        <strain evidence="2 3">785</strain>
    </source>
</reference>
<proteinExistence type="predicted"/>
<name>A0A5N6MUG4_9MICC</name>
<dbReference type="RefSeq" id="WP_152271658.1">
    <property type="nucleotide sequence ID" value="NZ_VTFX01000001.1"/>
</dbReference>
<evidence type="ECO:0000313" key="3">
    <source>
        <dbReference type="Proteomes" id="UP000326852"/>
    </source>
</evidence>
<sequence>MTHPERGRMYTLDELNDLAEQGDPWAMGKVDEWEQHFSNEYVGNMKDKCPDRDCEQFGEPVTICYGEDGRILDIDHGGWGHGPAREAREAQERKAS</sequence>
<evidence type="ECO:0000313" key="2">
    <source>
        <dbReference type="EMBL" id="KAD4060542.1"/>
    </source>
</evidence>
<evidence type="ECO:0000256" key="1">
    <source>
        <dbReference type="SAM" id="MobiDB-lite"/>
    </source>
</evidence>
<accession>A0A5N6MUG4</accession>
<keyword evidence="3" id="KW-1185">Reference proteome</keyword>
<dbReference type="Proteomes" id="UP000326852">
    <property type="component" value="Unassembled WGS sequence"/>
</dbReference>
<dbReference type="AlphaFoldDB" id="A0A5N6MUG4"/>
<feature type="region of interest" description="Disordered" evidence="1">
    <location>
        <begin position="76"/>
        <end position="96"/>
    </location>
</feature>
<gene>
    <name evidence="2" type="ORF">GD627_05810</name>
</gene>
<protein>
    <submittedName>
        <fullName evidence="2">Uncharacterized protein</fullName>
    </submittedName>
</protein>
<comment type="caution">
    <text evidence="2">The sequence shown here is derived from an EMBL/GenBank/DDBJ whole genome shotgun (WGS) entry which is preliminary data.</text>
</comment>
<organism evidence="2 3">
    <name type="scientific">Arthrobacter yangruifuii</name>
    <dbReference type="NCBI Taxonomy" id="2606616"/>
    <lineage>
        <taxon>Bacteria</taxon>
        <taxon>Bacillati</taxon>
        <taxon>Actinomycetota</taxon>
        <taxon>Actinomycetes</taxon>
        <taxon>Micrococcales</taxon>
        <taxon>Micrococcaceae</taxon>
        <taxon>Arthrobacter</taxon>
    </lineage>
</organism>